<dbReference type="AlphaFoldDB" id="A0A9P6ZF13"/>
<dbReference type="Gene3D" id="1.25.40.10">
    <property type="entry name" value="Tetratricopeptide repeat domain"/>
    <property type="match status" value="2"/>
</dbReference>
<keyword evidence="3" id="KW-1185">Reference proteome</keyword>
<protein>
    <submittedName>
        <fullName evidence="2">CHAT domain-containing protein</fullName>
    </submittedName>
</protein>
<feature type="domain" description="CHAT" evidence="1">
    <location>
        <begin position="861"/>
        <end position="1071"/>
    </location>
</feature>
<evidence type="ECO:0000259" key="1">
    <source>
        <dbReference type="Pfam" id="PF12770"/>
    </source>
</evidence>
<accession>A0A9P6ZF13</accession>
<gene>
    <name evidence="2" type="ORF">EV702DRAFT_1284150</name>
</gene>
<dbReference type="OrthoDB" id="9991317at2759"/>
<sequence>MPGSRYIRLEVIKGKNLRAFSKRIPAGIYIFINVNSRRRWKSAISVLSSEESAAWGDTVTLSSQASPAFSVEIRPSYEADRMLGSGEVIGKLQLSWDDLLNHGDEPFDISFPPVRNVHPSLKLKTAVVHTCDNQDGALSDSLVDCKIARDADAGHARFAKYVKYKRVSHLKAAVQHFQLVLDQCPVSHPDHAAALTNLAWARLKGFIRNDLQDIDGTTSLFREALALRPQRHPDHPLSLYNLTEALNWRHDKKRTAADIREAAQLYHELLPLCPEGTYLHSIAAGDTGVDYVIDGCDDLPIDASEEGICLRRVVLELCPEGHQLRLSALDNLEKALAARFDQHGTIDDLDMRIQLGREAVSLCPEGHTDRDYYLNNLASSLKPRFDHQGKPNDLDEAISLYEEALRLRPVGHKYRDTSLDNLGGALITRFSKRKDIGDITRAISLYREALMLCPPGDPLRDTTLNNLALALKTRCNELDVSDDLNEAIDLYCESLRLTRLDHPERHVTLYSLGSVLCSRFMHTRNNEDVEEAINLCQESLAALPSLHPHRHFSYRWLKEAYWSCYQILHDPADLSLAVDNFRLASRHPTEGFPRRIIQAYHWTIAVEQHGHGSALEAYSTFFELLDSHLATRSSVTSRREAAAAFHYARSLPADAASCAIRCDNLRHAVELVERGRGQQWSLASRLKTPVEDLESANPKLAHNYLELSKLISNAAQSSATIPDRAAADQAATKYRKLTEQWEAAVTEIRNLQAFSRFLLPPLYADLQAAARHGPVIILIASQYSCSAIIVPTAGDPHHVPLPSIALADLKTLKDRFTRAIRHASRMNPTESRTDLIVLLRIVWDEIMLPIINVLENVLKLKRRSRIWLCPTAAFTSIPLHAANPFQTKAYRSKEPCLEDIYICSYTPTLSALIRSRRMMKKRKGKALSAVDSELELVHKLVPATANHTTISGDAATRAGALEGLEENTWVHLACHGKQDPTQPYNSHFVMRDEHLTLLDIMDRDILHAEFAFLSACHTAVGDEETPDEVIHLAAGLQFSGFKSVVGTLWEVDNAVAKHVVEAFYTYLFHPKEAGVMDPTKAAWALNCATHAVKTKVPLEQRMVFIHIGV</sequence>
<dbReference type="Proteomes" id="UP000714275">
    <property type="component" value="Unassembled WGS sequence"/>
</dbReference>
<dbReference type="Pfam" id="PF12770">
    <property type="entry name" value="CHAT"/>
    <property type="match status" value="1"/>
</dbReference>
<organism evidence="2 3">
    <name type="scientific">Suillus placidus</name>
    <dbReference type="NCBI Taxonomy" id="48579"/>
    <lineage>
        <taxon>Eukaryota</taxon>
        <taxon>Fungi</taxon>
        <taxon>Dikarya</taxon>
        <taxon>Basidiomycota</taxon>
        <taxon>Agaricomycotina</taxon>
        <taxon>Agaricomycetes</taxon>
        <taxon>Agaricomycetidae</taxon>
        <taxon>Boletales</taxon>
        <taxon>Suillineae</taxon>
        <taxon>Suillaceae</taxon>
        <taxon>Suillus</taxon>
    </lineage>
</organism>
<reference evidence="2" key="1">
    <citation type="journal article" date="2020" name="New Phytol.">
        <title>Comparative genomics reveals dynamic genome evolution in host specialist ectomycorrhizal fungi.</title>
        <authorList>
            <person name="Lofgren L.A."/>
            <person name="Nguyen N.H."/>
            <person name="Vilgalys R."/>
            <person name="Ruytinx J."/>
            <person name="Liao H.L."/>
            <person name="Branco S."/>
            <person name="Kuo A."/>
            <person name="LaButti K."/>
            <person name="Lipzen A."/>
            <person name="Andreopoulos W."/>
            <person name="Pangilinan J."/>
            <person name="Riley R."/>
            <person name="Hundley H."/>
            <person name="Na H."/>
            <person name="Barry K."/>
            <person name="Grigoriev I.V."/>
            <person name="Stajich J.E."/>
            <person name="Kennedy P.G."/>
        </authorList>
    </citation>
    <scope>NUCLEOTIDE SEQUENCE</scope>
    <source>
        <strain evidence="2">DOB743</strain>
    </source>
</reference>
<proteinExistence type="predicted"/>
<dbReference type="EMBL" id="JABBWD010000258">
    <property type="protein sequence ID" value="KAG1762326.1"/>
    <property type="molecule type" value="Genomic_DNA"/>
</dbReference>
<dbReference type="InterPro" id="IPR024983">
    <property type="entry name" value="CHAT_dom"/>
</dbReference>
<dbReference type="InterPro" id="IPR011990">
    <property type="entry name" value="TPR-like_helical_dom_sf"/>
</dbReference>
<dbReference type="SUPFAM" id="SSF48452">
    <property type="entry name" value="TPR-like"/>
    <property type="match status" value="1"/>
</dbReference>
<dbReference type="SUPFAM" id="SSF81901">
    <property type="entry name" value="HCP-like"/>
    <property type="match status" value="1"/>
</dbReference>
<evidence type="ECO:0000313" key="2">
    <source>
        <dbReference type="EMBL" id="KAG1762326.1"/>
    </source>
</evidence>
<evidence type="ECO:0000313" key="3">
    <source>
        <dbReference type="Proteomes" id="UP000714275"/>
    </source>
</evidence>
<name>A0A9P6ZF13_9AGAM</name>
<comment type="caution">
    <text evidence="2">The sequence shown here is derived from an EMBL/GenBank/DDBJ whole genome shotgun (WGS) entry which is preliminary data.</text>
</comment>